<dbReference type="InterPro" id="IPR036397">
    <property type="entry name" value="RNaseH_sf"/>
</dbReference>
<dbReference type="InterPro" id="IPR012337">
    <property type="entry name" value="RNaseH-like_sf"/>
</dbReference>
<gene>
    <name evidence="3" type="ORF">KDK95_25565</name>
</gene>
<feature type="region of interest" description="Disordered" evidence="1">
    <location>
        <begin position="232"/>
        <end position="286"/>
    </location>
</feature>
<organism evidence="3 4">
    <name type="scientific">Actinospica acidithermotolerans</name>
    <dbReference type="NCBI Taxonomy" id="2828514"/>
    <lineage>
        <taxon>Bacteria</taxon>
        <taxon>Bacillati</taxon>
        <taxon>Actinomycetota</taxon>
        <taxon>Actinomycetes</taxon>
        <taxon>Catenulisporales</taxon>
        <taxon>Actinospicaceae</taxon>
        <taxon>Actinospica</taxon>
    </lineage>
</organism>
<evidence type="ECO:0000256" key="1">
    <source>
        <dbReference type="SAM" id="MobiDB-lite"/>
    </source>
</evidence>
<feature type="compositionally biased region" description="Polar residues" evidence="1">
    <location>
        <begin position="233"/>
        <end position="243"/>
    </location>
</feature>
<dbReference type="InterPro" id="IPR001584">
    <property type="entry name" value="Integrase_cat-core"/>
</dbReference>
<evidence type="ECO:0000313" key="3">
    <source>
        <dbReference type="EMBL" id="MBR7829700.1"/>
    </source>
</evidence>
<proteinExistence type="predicted"/>
<dbReference type="SUPFAM" id="SSF53098">
    <property type="entry name" value="Ribonuclease H-like"/>
    <property type="match status" value="1"/>
</dbReference>
<sequence>MVRIQGELRRLGHRVAASTIRKILRSSRIPPPNHRDEAWRTFLRAHAATLLPTDFFHAGCIVTLERLYAAFVIELGSRRVHLLGVTEHPTAAWATQLARELTWRLEETGHRFTHLVRDRDAKFTDAFDAVFASVGIDVVKTAPQAPRMNAFAERFVRTVRAECTDRMLIAGERHLRTVLEEFTEHHNNGRSHQGRGMDLRAPNDEKNVIAFPTPSERIQRRTVLAGLCRPHQRVSTGRVSPQVTDGGRVIDQDRLRPHRRTSTEAGGETAAHGLRRPRRPRRSGGR</sequence>
<protein>
    <submittedName>
        <fullName evidence="3">Transposase</fullName>
    </submittedName>
</protein>
<dbReference type="Pfam" id="PF13683">
    <property type="entry name" value="rve_3"/>
    <property type="match status" value="1"/>
</dbReference>
<accession>A0A941EBE9</accession>
<feature type="domain" description="Integrase catalytic" evidence="2">
    <location>
        <begin position="28"/>
        <end position="222"/>
    </location>
</feature>
<comment type="caution">
    <text evidence="3">The sequence shown here is derived from an EMBL/GenBank/DDBJ whole genome shotgun (WGS) entry which is preliminary data.</text>
</comment>
<dbReference type="GO" id="GO:0015074">
    <property type="term" value="P:DNA integration"/>
    <property type="evidence" value="ECO:0007669"/>
    <property type="project" value="InterPro"/>
</dbReference>
<dbReference type="Proteomes" id="UP000676325">
    <property type="component" value="Unassembled WGS sequence"/>
</dbReference>
<name>A0A941EBE9_9ACTN</name>
<dbReference type="AlphaFoldDB" id="A0A941EBE9"/>
<dbReference type="Gene3D" id="3.30.420.10">
    <property type="entry name" value="Ribonuclease H-like superfamily/Ribonuclease H"/>
    <property type="match status" value="1"/>
</dbReference>
<dbReference type="RefSeq" id="WP_212520834.1">
    <property type="nucleotide sequence ID" value="NZ_JAGSOH010000096.1"/>
</dbReference>
<evidence type="ECO:0000259" key="2">
    <source>
        <dbReference type="PROSITE" id="PS50994"/>
    </source>
</evidence>
<evidence type="ECO:0000313" key="4">
    <source>
        <dbReference type="Proteomes" id="UP000676325"/>
    </source>
</evidence>
<dbReference type="GO" id="GO:0003676">
    <property type="term" value="F:nucleic acid binding"/>
    <property type="evidence" value="ECO:0007669"/>
    <property type="project" value="InterPro"/>
</dbReference>
<keyword evidence="4" id="KW-1185">Reference proteome</keyword>
<dbReference type="EMBL" id="JAGSOH010000096">
    <property type="protein sequence ID" value="MBR7829700.1"/>
    <property type="molecule type" value="Genomic_DNA"/>
</dbReference>
<feature type="compositionally biased region" description="Basic residues" evidence="1">
    <location>
        <begin position="273"/>
        <end position="286"/>
    </location>
</feature>
<reference evidence="3" key="1">
    <citation type="submission" date="2021-04" db="EMBL/GenBank/DDBJ databases">
        <title>Genome based classification of Actinospica acidithermotolerans sp. nov., an actinobacterium isolated from an Indonesian hot spring.</title>
        <authorList>
            <person name="Kusuma A.B."/>
            <person name="Putra K.E."/>
            <person name="Nafisah S."/>
            <person name="Loh J."/>
            <person name="Nouioui I."/>
            <person name="Goodfellow M."/>
        </authorList>
    </citation>
    <scope>NUCLEOTIDE SEQUENCE</scope>
    <source>
        <strain evidence="3">MGRD01-02</strain>
    </source>
</reference>
<dbReference type="PROSITE" id="PS50994">
    <property type="entry name" value="INTEGRASE"/>
    <property type="match status" value="1"/>
</dbReference>